<dbReference type="InterPro" id="IPR000595">
    <property type="entry name" value="cNMP-bd_dom"/>
</dbReference>
<comment type="caution">
    <text evidence="2">The sequence shown here is derived from an EMBL/GenBank/DDBJ whole genome shotgun (WGS) entry which is preliminary data.</text>
</comment>
<gene>
    <name evidence="2" type="ORF">CSSPJE1EN1_LOCUS27348</name>
</gene>
<dbReference type="Gene3D" id="2.60.120.10">
    <property type="entry name" value="Jelly Rolls"/>
    <property type="match status" value="1"/>
</dbReference>
<evidence type="ECO:0000259" key="1">
    <source>
        <dbReference type="PROSITE" id="PS50042"/>
    </source>
</evidence>
<dbReference type="SUPFAM" id="SSF51206">
    <property type="entry name" value="cAMP-binding domain-like"/>
    <property type="match status" value="1"/>
</dbReference>
<accession>A0ABP0VG51</accession>
<name>A0ABP0VG51_9BRYO</name>
<dbReference type="Proteomes" id="UP001497444">
    <property type="component" value="Unassembled WGS sequence"/>
</dbReference>
<dbReference type="PROSITE" id="PS50042">
    <property type="entry name" value="CNMP_BINDING_3"/>
    <property type="match status" value="1"/>
</dbReference>
<feature type="domain" description="Cyclic nucleotide-binding" evidence="1">
    <location>
        <begin position="1"/>
        <end position="66"/>
    </location>
</feature>
<evidence type="ECO:0000313" key="3">
    <source>
        <dbReference type="Proteomes" id="UP001497444"/>
    </source>
</evidence>
<evidence type="ECO:0000313" key="2">
    <source>
        <dbReference type="EMBL" id="CAK9251970.1"/>
    </source>
</evidence>
<organism evidence="2 3">
    <name type="scientific">Sphagnum jensenii</name>
    <dbReference type="NCBI Taxonomy" id="128206"/>
    <lineage>
        <taxon>Eukaryota</taxon>
        <taxon>Viridiplantae</taxon>
        <taxon>Streptophyta</taxon>
        <taxon>Embryophyta</taxon>
        <taxon>Bryophyta</taxon>
        <taxon>Sphagnophytina</taxon>
        <taxon>Sphagnopsida</taxon>
        <taxon>Sphagnales</taxon>
        <taxon>Sphagnaceae</taxon>
        <taxon>Sphagnum</taxon>
    </lineage>
</organism>
<dbReference type="Pfam" id="PF00027">
    <property type="entry name" value="cNMP_binding"/>
    <property type="match status" value="1"/>
</dbReference>
<keyword evidence="3" id="KW-1185">Reference proteome</keyword>
<protein>
    <recommendedName>
        <fullName evidence="1">Cyclic nucleotide-binding domain-containing protein</fullName>
    </recommendedName>
</protein>
<dbReference type="InterPro" id="IPR018490">
    <property type="entry name" value="cNMP-bd_dom_sf"/>
</dbReference>
<dbReference type="InterPro" id="IPR014710">
    <property type="entry name" value="RmlC-like_jellyroll"/>
</dbReference>
<dbReference type="CDD" id="cd00038">
    <property type="entry name" value="CAP_ED"/>
    <property type="match status" value="1"/>
</dbReference>
<proteinExistence type="predicted"/>
<dbReference type="EMBL" id="CAXAQS010000536">
    <property type="protein sequence ID" value="CAK9251970.1"/>
    <property type="molecule type" value="Genomic_DNA"/>
</dbReference>
<reference evidence="2" key="1">
    <citation type="submission" date="2024-02" db="EMBL/GenBank/DDBJ databases">
        <authorList>
            <consortium name="ELIXIR-Norway"/>
            <consortium name="Elixir Norway"/>
        </authorList>
    </citation>
    <scope>NUCLEOTIDE SEQUENCE</scope>
</reference>
<sequence>MYLLKSGVIRLFLKKGDSNVEIDTVRAGQVLGELAFLDGNPRSLSGEALTHCELVEISGPMFMDVLNQSPPWFKILLKTVVGRLRAANKRIRQLEAANVSVDYSESSGKRSQAYEYLSLGDFAKICMVFVYVGTRYGQATARGTEIIDDSEIIHLCNRTMGLPVAKVSSALDLLVDSELAETVENAEKNQIYLKDLEYLSVLIQSLDEESGRGVDNRTEVSARGLVIMALISKQLAPMVEAGNLEEITVLDVGPAASGGAFKGDDLAPAFRSFQNSEAAELKEAWIERLKKGDYLNECNGRSEHLSFFDNDEIMDSKEGDDSMRSFNDIASGFDGDQLSGRENVTICGQVLLGGEVLKGKPAS</sequence>